<sequence>MLLIYSTQVRSSREMLDECAQLLAILINPSAPRSAVLATTTESDSLTSSSDRSSDARSCSKSPTTTPKMPSAHFSSLSLSSSPAPTVVDAGLNSFSSISTHVTDSPQLQADPSKASNAISINSEVQSNCSDVNTGASKVHKSNSSKTGSLMSFVDTIRTEFVERSAKNVDSNGSSDWHWRSDQKRTEKMASWDSPLVANGMEILQFFYPSDLMHFRLCFPELMDAFLGTSKHLHWKYAFDFESN</sequence>
<feature type="compositionally biased region" description="Low complexity" evidence="1">
    <location>
        <begin position="39"/>
        <end position="62"/>
    </location>
</feature>
<accession>A0A3S5C2K6</accession>
<comment type="caution">
    <text evidence="2">The sequence shown here is derived from an EMBL/GenBank/DDBJ whole genome shotgun (WGS) entry which is preliminary data.</text>
</comment>
<feature type="region of interest" description="Disordered" evidence="1">
    <location>
        <begin position="38"/>
        <end position="80"/>
    </location>
</feature>
<gene>
    <name evidence="2" type="ORF">PXEA_LOCUS24670</name>
</gene>
<dbReference type="Proteomes" id="UP000784294">
    <property type="component" value="Unassembled WGS sequence"/>
</dbReference>
<keyword evidence="3" id="KW-1185">Reference proteome</keyword>
<protein>
    <submittedName>
        <fullName evidence="2">Uncharacterized protein</fullName>
    </submittedName>
</protein>
<name>A0A3S5C2K6_9PLAT</name>
<dbReference type="AlphaFoldDB" id="A0A3S5C2K6"/>
<proteinExistence type="predicted"/>
<dbReference type="EMBL" id="CAAALY010120104">
    <property type="protein sequence ID" value="VEL31230.1"/>
    <property type="molecule type" value="Genomic_DNA"/>
</dbReference>
<reference evidence="2" key="1">
    <citation type="submission" date="2018-11" db="EMBL/GenBank/DDBJ databases">
        <authorList>
            <consortium name="Pathogen Informatics"/>
        </authorList>
    </citation>
    <scope>NUCLEOTIDE SEQUENCE</scope>
</reference>
<organism evidence="2 3">
    <name type="scientific">Protopolystoma xenopodis</name>
    <dbReference type="NCBI Taxonomy" id="117903"/>
    <lineage>
        <taxon>Eukaryota</taxon>
        <taxon>Metazoa</taxon>
        <taxon>Spiralia</taxon>
        <taxon>Lophotrochozoa</taxon>
        <taxon>Platyhelminthes</taxon>
        <taxon>Monogenea</taxon>
        <taxon>Polyopisthocotylea</taxon>
        <taxon>Polystomatidea</taxon>
        <taxon>Polystomatidae</taxon>
        <taxon>Protopolystoma</taxon>
    </lineage>
</organism>
<evidence type="ECO:0000313" key="2">
    <source>
        <dbReference type="EMBL" id="VEL31230.1"/>
    </source>
</evidence>
<evidence type="ECO:0000313" key="3">
    <source>
        <dbReference type="Proteomes" id="UP000784294"/>
    </source>
</evidence>
<evidence type="ECO:0000256" key="1">
    <source>
        <dbReference type="SAM" id="MobiDB-lite"/>
    </source>
</evidence>